<proteinExistence type="predicted"/>
<comment type="caution">
    <text evidence="2">The sequence shown here is derived from an EMBL/GenBank/DDBJ whole genome shotgun (WGS) entry which is preliminary data.</text>
</comment>
<dbReference type="RefSeq" id="WP_169885341.1">
    <property type="nucleotide sequence ID" value="NZ_JAAQWG010000042.1"/>
</dbReference>
<dbReference type="Proteomes" id="UP000537729">
    <property type="component" value="Unassembled WGS sequence"/>
</dbReference>
<dbReference type="Gene3D" id="3.40.50.1390">
    <property type="entry name" value="Resolvase, N-terminal catalytic domain"/>
    <property type="match status" value="1"/>
</dbReference>
<dbReference type="AlphaFoldDB" id="A0A7Y1A9C4"/>
<feature type="domain" description="Resolvase/invertase-type recombinase catalytic" evidence="1">
    <location>
        <begin position="11"/>
        <end position="78"/>
    </location>
</feature>
<evidence type="ECO:0000313" key="2">
    <source>
        <dbReference type="EMBL" id="NMY11565.1"/>
    </source>
</evidence>
<dbReference type="GO" id="GO:0003677">
    <property type="term" value="F:DNA binding"/>
    <property type="evidence" value="ECO:0007669"/>
    <property type="project" value="InterPro"/>
</dbReference>
<dbReference type="SUPFAM" id="SSF53041">
    <property type="entry name" value="Resolvase-like"/>
    <property type="match status" value="1"/>
</dbReference>
<dbReference type="EMBL" id="JAAQWG010000042">
    <property type="protein sequence ID" value="NMY11565.1"/>
    <property type="molecule type" value="Genomic_DNA"/>
</dbReference>
<dbReference type="GO" id="GO:0000150">
    <property type="term" value="F:DNA strand exchange activity"/>
    <property type="evidence" value="ECO:0007669"/>
    <property type="project" value="InterPro"/>
</dbReference>
<reference evidence="2 3" key="1">
    <citation type="journal article" date="2020" name="Front. Microbiol.">
        <title>Genetic Organization of the aprX-lipA2 Operon Affects the Proteolytic Potential of Pseudomonas Species in Milk.</title>
        <authorList>
            <person name="Maier C."/>
            <person name="Huptas C."/>
            <person name="von Neubeck M."/>
            <person name="Scherer S."/>
            <person name="Wenning M."/>
            <person name="Lucking G."/>
        </authorList>
    </citation>
    <scope>NUCLEOTIDE SEQUENCE [LARGE SCALE GENOMIC DNA]</scope>
    <source>
        <strain evidence="2 3">DSM 16272</strain>
    </source>
</reference>
<dbReference type="InterPro" id="IPR006119">
    <property type="entry name" value="Resolv_N"/>
</dbReference>
<evidence type="ECO:0000313" key="3">
    <source>
        <dbReference type="Proteomes" id="UP000537729"/>
    </source>
</evidence>
<organism evidence="2 3">
    <name type="scientific">Pseudomonas veronii</name>
    <dbReference type="NCBI Taxonomy" id="76761"/>
    <lineage>
        <taxon>Bacteria</taxon>
        <taxon>Pseudomonadati</taxon>
        <taxon>Pseudomonadota</taxon>
        <taxon>Gammaproteobacteria</taxon>
        <taxon>Pseudomonadales</taxon>
        <taxon>Pseudomonadaceae</taxon>
        <taxon>Pseudomonas</taxon>
    </lineage>
</organism>
<name>A0A7Y1A9C4_PSEVE</name>
<dbReference type="InterPro" id="IPR036162">
    <property type="entry name" value="Resolvase-like_N_sf"/>
</dbReference>
<accession>A0A7Y1A9C4</accession>
<sequence>MTGAAKLPASAYAYIRHSTKRQGAEDKDSVTRQKSGIRALAEQYGVEIPDEHFFYENGVSAFSGKNRTHGKLKELIDQIGLFAFKGVEKI</sequence>
<gene>
    <name evidence="2" type="ORF">HBO38_24485</name>
</gene>
<protein>
    <submittedName>
        <fullName evidence="2">Recombinase family protein</fullName>
    </submittedName>
</protein>
<evidence type="ECO:0000259" key="1">
    <source>
        <dbReference type="Pfam" id="PF00239"/>
    </source>
</evidence>
<dbReference type="Pfam" id="PF00239">
    <property type="entry name" value="Resolvase"/>
    <property type="match status" value="1"/>
</dbReference>